<dbReference type="InterPro" id="IPR050790">
    <property type="entry name" value="ExbB/TolQ_transport"/>
</dbReference>
<comment type="similarity">
    <text evidence="8">Belongs to the exbB/tolQ family.</text>
</comment>
<keyword evidence="2 8" id="KW-0813">Transport</keyword>
<evidence type="ECO:0000256" key="6">
    <source>
        <dbReference type="ARBA" id="ARBA00022989"/>
    </source>
</evidence>
<dbReference type="Pfam" id="PF01618">
    <property type="entry name" value="MotA_ExbB"/>
    <property type="match status" value="1"/>
</dbReference>
<evidence type="ECO:0000259" key="10">
    <source>
        <dbReference type="Pfam" id="PF01618"/>
    </source>
</evidence>
<evidence type="ECO:0000256" key="1">
    <source>
        <dbReference type="ARBA" id="ARBA00004651"/>
    </source>
</evidence>
<sequence>MDGFIYLVHLFHKGGFVMYPLLICSLLAVMIAAERAYYYRRHRRDGDGLRAQIRDALAARDWDGAIAVCDAFDTVMSRTVKAGLLQARYPQAGTMTVKAAFEERMAVEVTGLKKHLDYLSAIVTVAPLLGLLGTVIGMIGSFSVMDGSGGGAAAISGGVGEALVATAAGLCVAILAFVIHTFFSHQFDTVLTATEDLCFSVLEHKRREAA</sequence>
<dbReference type="InterPro" id="IPR002898">
    <property type="entry name" value="MotA_ExbB_proton_chnl"/>
</dbReference>
<keyword evidence="4 9" id="KW-0812">Transmembrane</keyword>
<dbReference type="EMBL" id="CP036259">
    <property type="protein sequence ID" value="QDR82696.1"/>
    <property type="molecule type" value="Genomic_DNA"/>
</dbReference>
<evidence type="ECO:0000313" key="11">
    <source>
        <dbReference type="EMBL" id="QDR82696.1"/>
    </source>
</evidence>
<feature type="transmembrane region" description="Helical" evidence="9">
    <location>
        <begin position="162"/>
        <end position="183"/>
    </location>
</feature>
<evidence type="ECO:0000256" key="4">
    <source>
        <dbReference type="ARBA" id="ARBA00022692"/>
    </source>
</evidence>
<reference evidence="11 12" key="1">
    <citation type="submission" date="2019-02" db="EMBL/GenBank/DDBJ databases">
        <title>Closed genome of Sporomusa termitida DSM 4440.</title>
        <authorList>
            <person name="Poehlein A."/>
            <person name="Daniel R."/>
        </authorList>
    </citation>
    <scope>NUCLEOTIDE SEQUENCE [LARGE SCALE GENOMIC DNA]</scope>
    <source>
        <strain evidence="11 12">DSM 4440</strain>
    </source>
</reference>
<organism evidence="11 12">
    <name type="scientific">Sporomusa termitida</name>
    <dbReference type="NCBI Taxonomy" id="2377"/>
    <lineage>
        <taxon>Bacteria</taxon>
        <taxon>Bacillati</taxon>
        <taxon>Bacillota</taxon>
        <taxon>Negativicutes</taxon>
        <taxon>Selenomonadales</taxon>
        <taxon>Sporomusaceae</taxon>
        <taxon>Sporomusa</taxon>
    </lineage>
</organism>
<evidence type="ECO:0000256" key="7">
    <source>
        <dbReference type="ARBA" id="ARBA00023136"/>
    </source>
</evidence>
<evidence type="ECO:0000256" key="5">
    <source>
        <dbReference type="ARBA" id="ARBA00022927"/>
    </source>
</evidence>
<evidence type="ECO:0000256" key="2">
    <source>
        <dbReference type="ARBA" id="ARBA00022448"/>
    </source>
</evidence>
<dbReference type="RefSeq" id="WP_170233347.1">
    <property type="nucleotide sequence ID" value="NZ_CP036259.1"/>
</dbReference>
<evidence type="ECO:0000313" key="12">
    <source>
        <dbReference type="Proteomes" id="UP000320776"/>
    </source>
</evidence>
<keyword evidence="6 9" id="KW-1133">Transmembrane helix</keyword>
<feature type="domain" description="MotA/TolQ/ExbB proton channel" evidence="10">
    <location>
        <begin position="74"/>
        <end position="193"/>
    </location>
</feature>
<proteinExistence type="inferred from homology"/>
<evidence type="ECO:0000256" key="9">
    <source>
        <dbReference type="SAM" id="Phobius"/>
    </source>
</evidence>
<comment type="subcellular location">
    <subcellularLocation>
        <location evidence="1">Cell membrane</location>
        <topology evidence="1">Multi-pass membrane protein</topology>
    </subcellularLocation>
    <subcellularLocation>
        <location evidence="8">Membrane</location>
        <topology evidence="8">Multi-pass membrane protein</topology>
    </subcellularLocation>
</comment>
<accession>A0A517DZL6</accession>
<feature type="transmembrane region" description="Helical" evidence="9">
    <location>
        <begin position="16"/>
        <end position="33"/>
    </location>
</feature>
<evidence type="ECO:0000256" key="3">
    <source>
        <dbReference type="ARBA" id="ARBA00022475"/>
    </source>
</evidence>
<feature type="transmembrane region" description="Helical" evidence="9">
    <location>
        <begin position="118"/>
        <end position="142"/>
    </location>
</feature>
<dbReference type="KEGG" id="sted:SPTER_41260"/>
<dbReference type="Proteomes" id="UP000320776">
    <property type="component" value="Chromosome"/>
</dbReference>
<keyword evidence="7 9" id="KW-0472">Membrane</keyword>
<dbReference type="AlphaFoldDB" id="A0A517DZL6"/>
<gene>
    <name evidence="11" type="ORF">SPTER_41260</name>
</gene>
<dbReference type="PANTHER" id="PTHR30625:SF15">
    <property type="entry name" value="BIOPOLYMER TRANSPORT PROTEIN EXBB"/>
    <property type="match status" value="1"/>
</dbReference>
<protein>
    <submittedName>
        <fullName evidence="11">TolQ: protein TolQ</fullName>
    </submittedName>
</protein>
<keyword evidence="5 8" id="KW-0653">Protein transport</keyword>
<keyword evidence="12" id="KW-1185">Reference proteome</keyword>
<dbReference type="GO" id="GO:0017038">
    <property type="term" value="P:protein import"/>
    <property type="evidence" value="ECO:0007669"/>
    <property type="project" value="TreeGrafter"/>
</dbReference>
<name>A0A517DZL6_9FIRM</name>
<dbReference type="PANTHER" id="PTHR30625">
    <property type="entry name" value="PROTEIN TOLQ"/>
    <property type="match status" value="1"/>
</dbReference>
<keyword evidence="3" id="KW-1003">Cell membrane</keyword>
<dbReference type="GO" id="GO:0005886">
    <property type="term" value="C:plasma membrane"/>
    <property type="evidence" value="ECO:0007669"/>
    <property type="project" value="UniProtKB-SubCell"/>
</dbReference>
<evidence type="ECO:0000256" key="8">
    <source>
        <dbReference type="RuleBase" id="RU004057"/>
    </source>
</evidence>